<dbReference type="Pfam" id="PF05199">
    <property type="entry name" value="GMC_oxred_C"/>
    <property type="match status" value="1"/>
</dbReference>
<feature type="binding site" evidence="5">
    <location>
        <position position="264"/>
    </location>
    <ligand>
        <name>FAD</name>
        <dbReference type="ChEBI" id="CHEBI:57692"/>
    </ligand>
</feature>
<feature type="domain" description="Glucose-methanol-choline oxidoreductase C-terminal" evidence="7">
    <location>
        <begin position="435"/>
        <end position="568"/>
    </location>
</feature>
<dbReference type="SUPFAM" id="SSF51905">
    <property type="entry name" value="FAD/NAD(P)-binding domain"/>
    <property type="match status" value="1"/>
</dbReference>
<sequence>MDPASIVAQTLTIQRSLSVIAATLALTAYLFPKQAQISDLKEFDIIIVGGGSAGCVLADRLTEDGRFSVLLIEAGGDAPQEAILPSLFPYLPHTKYDFNYTSKIDNSTYQTHKIRALNLTAGRVLGGGSSVNYMAYVRGCPDDYWCWAKDIGDDDWGWDKVFPFFLKSEKIVSPEILHSPYRTYHGTKGFLKVSRENRSDIEKYLRSFEEVGKPVVFDINGPSSTGYTPLLLTIADGVRQTTAYTNLARIKKRPNLFVKKNSFVTKIVIDDDNVAKGVEFVTEDGKTLKAIARREVIVCAGTINSARLLMGSGIGPRHHLDEFNIKVKSDLPVGYNYHDHTTVILSIKTEESSGTPPAPDPHILPFPAFGGYIALNESQSCPDYQTLVFTVPNDSPGPMQLCAFNMGFEDDICQNLFDASKGRNSLFVNLVLLHPRSRGRVKLQSDDPFAAPVVEPGTFADKRDLDDFAKYVADFVGVVNSSYFKSIKAEVVDLPGPRCANLEGLDYWRCYVLSSMSTLWHYVGTCSLGPVVDSSLRVRGIRHLRVADASVMPKVVGGNINAPVIMVAEKAADIIKRQNPK</sequence>
<evidence type="ECO:0000256" key="5">
    <source>
        <dbReference type="PIRSR" id="PIRSR000137-2"/>
    </source>
</evidence>
<evidence type="ECO:0000259" key="6">
    <source>
        <dbReference type="Pfam" id="PF00732"/>
    </source>
</evidence>
<reference evidence="8" key="1">
    <citation type="submission" date="2021-02" db="EMBL/GenBank/DDBJ databases">
        <authorList>
            <person name="Steward A R."/>
        </authorList>
    </citation>
    <scope>NUCLEOTIDE SEQUENCE</scope>
</reference>
<evidence type="ECO:0000256" key="3">
    <source>
        <dbReference type="ARBA" id="ARBA00022630"/>
    </source>
</evidence>
<feature type="domain" description="Glucose-methanol-choline oxidoreductase N-terminal" evidence="6">
    <location>
        <begin position="43"/>
        <end position="341"/>
    </location>
</feature>
<evidence type="ECO:0000313" key="9">
    <source>
        <dbReference type="Proteomes" id="UP000663880"/>
    </source>
</evidence>
<dbReference type="PANTHER" id="PTHR11552:SF147">
    <property type="entry name" value="CHOLINE DEHYDROGENASE, MITOCHONDRIAL"/>
    <property type="match status" value="1"/>
</dbReference>
<dbReference type="OrthoDB" id="269227at2759"/>
<comment type="cofactor">
    <cofactor evidence="1 5">
        <name>FAD</name>
        <dbReference type="ChEBI" id="CHEBI:57692"/>
    </cofactor>
</comment>
<dbReference type="PANTHER" id="PTHR11552">
    <property type="entry name" value="GLUCOSE-METHANOL-CHOLINE GMC OXIDOREDUCTASE"/>
    <property type="match status" value="1"/>
</dbReference>
<dbReference type="Gene3D" id="3.30.560.10">
    <property type="entry name" value="Glucose Oxidase, domain 3"/>
    <property type="match status" value="1"/>
</dbReference>
<comment type="caution">
    <text evidence="8">The sequence shown here is derived from an EMBL/GenBank/DDBJ whole genome shotgun (WGS) entry which is preliminary data.</text>
</comment>
<dbReference type="Proteomes" id="UP000663880">
    <property type="component" value="Unassembled WGS sequence"/>
</dbReference>
<dbReference type="SUPFAM" id="SSF54373">
    <property type="entry name" value="FAD-linked reductases, C-terminal domain"/>
    <property type="match status" value="1"/>
</dbReference>
<keyword evidence="4 5" id="KW-0274">FAD</keyword>
<keyword evidence="9" id="KW-1185">Reference proteome</keyword>
<gene>
    <name evidence="8" type="ORF">PMACD_LOCUS13100</name>
</gene>
<evidence type="ECO:0000256" key="1">
    <source>
        <dbReference type="ARBA" id="ARBA00001974"/>
    </source>
</evidence>
<dbReference type="InterPro" id="IPR000172">
    <property type="entry name" value="GMC_OxRdtase_N"/>
</dbReference>
<accession>A0A821WCD7</accession>
<evidence type="ECO:0000259" key="7">
    <source>
        <dbReference type="Pfam" id="PF05199"/>
    </source>
</evidence>
<proteinExistence type="inferred from homology"/>
<dbReference type="GO" id="GO:0050660">
    <property type="term" value="F:flavin adenine dinucleotide binding"/>
    <property type="evidence" value="ECO:0007669"/>
    <property type="project" value="InterPro"/>
</dbReference>
<dbReference type="PIRSF" id="PIRSF000137">
    <property type="entry name" value="Alcohol_oxidase"/>
    <property type="match status" value="1"/>
</dbReference>
<evidence type="ECO:0000256" key="4">
    <source>
        <dbReference type="ARBA" id="ARBA00022827"/>
    </source>
</evidence>
<feature type="binding site" evidence="5">
    <location>
        <position position="124"/>
    </location>
    <ligand>
        <name>FAD</name>
        <dbReference type="ChEBI" id="CHEBI:57692"/>
    </ligand>
</feature>
<dbReference type="InterPro" id="IPR012132">
    <property type="entry name" value="GMC_OxRdtase"/>
</dbReference>
<comment type="similarity">
    <text evidence="2">Belongs to the GMC oxidoreductase family.</text>
</comment>
<dbReference type="AlphaFoldDB" id="A0A821WCD7"/>
<dbReference type="InterPro" id="IPR007867">
    <property type="entry name" value="GMC_OxRtase_C"/>
</dbReference>
<dbReference type="Gene3D" id="3.50.50.60">
    <property type="entry name" value="FAD/NAD(P)-binding domain"/>
    <property type="match status" value="1"/>
</dbReference>
<feature type="binding site" evidence="5">
    <location>
        <begin position="520"/>
        <end position="521"/>
    </location>
    <ligand>
        <name>FAD</name>
        <dbReference type="ChEBI" id="CHEBI:57692"/>
    </ligand>
</feature>
<protein>
    <submittedName>
        <fullName evidence="8">Uncharacterized protein</fullName>
    </submittedName>
</protein>
<name>A0A821WCD7_9NEOP</name>
<organism evidence="8 9">
    <name type="scientific">Pieris macdunnoughi</name>
    <dbReference type="NCBI Taxonomy" id="345717"/>
    <lineage>
        <taxon>Eukaryota</taxon>
        <taxon>Metazoa</taxon>
        <taxon>Ecdysozoa</taxon>
        <taxon>Arthropoda</taxon>
        <taxon>Hexapoda</taxon>
        <taxon>Insecta</taxon>
        <taxon>Pterygota</taxon>
        <taxon>Neoptera</taxon>
        <taxon>Endopterygota</taxon>
        <taxon>Lepidoptera</taxon>
        <taxon>Glossata</taxon>
        <taxon>Ditrysia</taxon>
        <taxon>Papilionoidea</taxon>
        <taxon>Pieridae</taxon>
        <taxon>Pierinae</taxon>
        <taxon>Pieris</taxon>
    </lineage>
</organism>
<dbReference type="Pfam" id="PF00732">
    <property type="entry name" value="GMC_oxred_N"/>
    <property type="match status" value="1"/>
</dbReference>
<dbReference type="GO" id="GO:0016614">
    <property type="term" value="F:oxidoreductase activity, acting on CH-OH group of donors"/>
    <property type="evidence" value="ECO:0007669"/>
    <property type="project" value="InterPro"/>
</dbReference>
<dbReference type="EMBL" id="CAJOBZ010000058">
    <property type="protein sequence ID" value="CAF4921843.1"/>
    <property type="molecule type" value="Genomic_DNA"/>
</dbReference>
<evidence type="ECO:0000313" key="8">
    <source>
        <dbReference type="EMBL" id="CAF4921843.1"/>
    </source>
</evidence>
<dbReference type="InterPro" id="IPR036188">
    <property type="entry name" value="FAD/NAD-bd_sf"/>
</dbReference>
<keyword evidence="3" id="KW-0285">Flavoprotein</keyword>
<evidence type="ECO:0000256" key="2">
    <source>
        <dbReference type="ARBA" id="ARBA00010790"/>
    </source>
</evidence>